<evidence type="ECO:0000256" key="8">
    <source>
        <dbReference type="HAMAP-Rule" id="MF_01331"/>
    </source>
</evidence>
<accession>A0A482CL03</accession>
<dbReference type="InterPro" id="IPR018260">
    <property type="entry name" value="Ribosomal_uL22_CS"/>
</dbReference>
<dbReference type="GO" id="GO:0009507">
    <property type="term" value="C:chloroplast"/>
    <property type="evidence" value="ECO:0007669"/>
    <property type="project" value="UniProtKB-SubCell"/>
</dbReference>
<keyword evidence="5 8" id="KW-0689">Ribosomal protein</keyword>
<evidence type="ECO:0000256" key="5">
    <source>
        <dbReference type="ARBA" id="ARBA00022980"/>
    </source>
</evidence>
<evidence type="ECO:0000256" key="3">
    <source>
        <dbReference type="ARBA" id="ARBA00022730"/>
    </source>
</evidence>
<dbReference type="PANTHER" id="PTHR13501:SF10">
    <property type="entry name" value="LARGE RIBOSOMAL SUBUNIT PROTEIN UL22M"/>
    <property type="match status" value="1"/>
</dbReference>
<sequence length="118" mass="12971">MKNESSSPGVRALARCIGISAGKTHRVVDQIRYRPYEQAPMILESMPYRACDPVLRSVPSAAANASRSGLSKAELFVGGAETSKGTSYKRLRPRAQGRAYPIRKHTCHVTIVVRHKHA</sequence>
<name>A0A482CL03_9TRAC</name>
<keyword evidence="4 8" id="KW-0694">RNA-binding</keyword>
<comment type="function">
    <text evidence="8 10">This protein binds specifically to 23S rRNA.</text>
</comment>
<dbReference type="InterPro" id="IPR047867">
    <property type="entry name" value="Ribosomal_uL22_bac/org-type"/>
</dbReference>
<dbReference type="InterPro" id="IPR001063">
    <property type="entry name" value="Ribosomal_uL22"/>
</dbReference>
<dbReference type="RefSeq" id="YP_009589824.1">
    <property type="nucleotide sequence ID" value="NC_041646.1"/>
</dbReference>
<evidence type="ECO:0000256" key="7">
    <source>
        <dbReference type="ARBA" id="ARBA00035285"/>
    </source>
</evidence>
<organism evidence="11">
    <name type="scientific">Selaginella tamariscina</name>
    <dbReference type="NCBI Taxonomy" id="137178"/>
    <lineage>
        <taxon>Eukaryota</taxon>
        <taxon>Viridiplantae</taxon>
        <taxon>Streptophyta</taxon>
        <taxon>Embryophyta</taxon>
        <taxon>Tracheophyta</taxon>
        <taxon>Lycopodiopsida</taxon>
        <taxon>Selaginellales</taxon>
        <taxon>Selaginellaceae</taxon>
        <taxon>Selaginella</taxon>
    </lineage>
</organism>
<protein>
    <recommendedName>
        <fullName evidence="7 8">Large ribosomal subunit protein uL22c</fullName>
    </recommendedName>
</protein>
<evidence type="ECO:0000256" key="1">
    <source>
        <dbReference type="ARBA" id="ARBA00009451"/>
    </source>
</evidence>
<dbReference type="GO" id="GO:0019843">
    <property type="term" value="F:rRNA binding"/>
    <property type="evidence" value="ECO:0007669"/>
    <property type="project" value="UniProtKB-UniRule"/>
</dbReference>
<evidence type="ECO:0000313" key="11">
    <source>
        <dbReference type="EMBL" id="QBL76407.1"/>
    </source>
</evidence>
<dbReference type="EMBL" id="MH598537">
    <property type="protein sequence ID" value="QBL76407.1"/>
    <property type="molecule type" value="Genomic_DNA"/>
</dbReference>
<dbReference type="CDD" id="cd00336">
    <property type="entry name" value="Ribosomal_L22"/>
    <property type="match status" value="1"/>
</dbReference>
<dbReference type="InterPro" id="IPR005727">
    <property type="entry name" value="Ribosomal_uL22_bac/chlpt-type"/>
</dbReference>
<evidence type="ECO:0000256" key="9">
    <source>
        <dbReference type="RuleBase" id="RU004005"/>
    </source>
</evidence>
<proteinExistence type="inferred from homology"/>
<keyword evidence="11" id="KW-0150">Chloroplast</keyword>
<gene>
    <name evidence="8 11" type="primary">rpl22</name>
</gene>
<reference evidence="11" key="1">
    <citation type="journal article" date="2019" name="J. ISSAAS">
        <title>The Unique Evolutionary Trajectory 1 and Dynamic Conformations of DR and IR/DR-coexisting Plastomes of the Early Vascular Plant Selaginellaceae (Lycophyte).</title>
        <authorList>
            <person name="Zhang H.-R."/>
            <person name="Xiang Q.-P."/>
            <person name="Zhang X.-C."/>
        </authorList>
    </citation>
    <scope>NUCLEOTIDE SEQUENCE</scope>
</reference>
<evidence type="ECO:0000256" key="10">
    <source>
        <dbReference type="RuleBase" id="RU004009"/>
    </source>
</evidence>
<geneLocation type="chloroplast" evidence="11"/>
<keyword evidence="6 8" id="KW-0687">Ribonucleoprotein</keyword>
<dbReference type="EMBL" id="MN894555">
    <property type="protein sequence ID" value="QIB71422.1"/>
    <property type="molecule type" value="Genomic_DNA"/>
</dbReference>
<dbReference type="GO" id="GO:0006412">
    <property type="term" value="P:translation"/>
    <property type="evidence" value="ECO:0007669"/>
    <property type="project" value="UniProtKB-UniRule"/>
</dbReference>
<dbReference type="GeneID" id="39721750"/>
<reference evidence="12" key="2">
    <citation type="submission" date="2019-12" db="EMBL/GenBank/DDBJ databases">
        <title>The complete chloroplast genome of Selaginella tamariscina (Beauv.) Spring (Selaginellaceae).</title>
        <authorList>
            <person name="Park J."/>
            <person name="Park C.-H."/>
            <person name="Kim Y."/>
        </authorList>
    </citation>
    <scope>NUCLEOTIDE SEQUENCE</scope>
    <source>
        <strain evidence="12">KR</strain>
    </source>
</reference>
<dbReference type="NCBIfam" id="TIGR01044">
    <property type="entry name" value="rplV_bact"/>
    <property type="match status" value="1"/>
</dbReference>
<dbReference type="AlphaFoldDB" id="A0A482CL03"/>
<dbReference type="GO" id="GO:0015934">
    <property type="term" value="C:large ribosomal subunit"/>
    <property type="evidence" value="ECO:0007669"/>
    <property type="project" value="InterPro"/>
</dbReference>
<evidence type="ECO:0000313" key="12">
    <source>
        <dbReference type="EMBL" id="QIB71422.1"/>
    </source>
</evidence>
<comment type="subcellular location">
    <subcellularLocation>
        <location evidence="8 10">Plastid</location>
        <location evidence="8 10">Chloroplast</location>
    </subcellularLocation>
</comment>
<comment type="subunit">
    <text evidence="8">Part of the 50S ribosomal subunit.</text>
</comment>
<keyword evidence="3 8" id="KW-0699">rRNA-binding</keyword>
<comment type="function">
    <text evidence="8 10">The globular domain of the protein is located near the polypeptide exit tunnel on the outside of the subunit, while an extended beta-hairpin is found that lines the wall of the exit tunnel in the center of the 70S ribosome.</text>
</comment>
<evidence type="ECO:0000256" key="4">
    <source>
        <dbReference type="ARBA" id="ARBA00022884"/>
    </source>
</evidence>
<dbReference type="Gene3D" id="3.90.470.10">
    <property type="entry name" value="Ribosomal protein L22/L17"/>
    <property type="match status" value="1"/>
</dbReference>
<dbReference type="PANTHER" id="PTHR13501">
    <property type="entry name" value="CHLOROPLAST 50S RIBOSOMAL PROTEIN L22-RELATED"/>
    <property type="match status" value="1"/>
</dbReference>
<dbReference type="SUPFAM" id="SSF54843">
    <property type="entry name" value="Ribosomal protein L22"/>
    <property type="match status" value="1"/>
</dbReference>
<dbReference type="HAMAP" id="MF_01331_B">
    <property type="entry name" value="Ribosomal_uL22_B"/>
    <property type="match status" value="1"/>
</dbReference>
<dbReference type="InterPro" id="IPR036394">
    <property type="entry name" value="Ribosomal_uL22_sf"/>
</dbReference>
<dbReference type="GO" id="GO:0003735">
    <property type="term" value="F:structural constituent of ribosome"/>
    <property type="evidence" value="ECO:0007669"/>
    <property type="project" value="InterPro"/>
</dbReference>
<dbReference type="PROSITE" id="PS00464">
    <property type="entry name" value="RIBOSOMAL_L22"/>
    <property type="match status" value="1"/>
</dbReference>
<keyword evidence="2 11" id="KW-0934">Plastid</keyword>
<evidence type="ECO:0000256" key="2">
    <source>
        <dbReference type="ARBA" id="ARBA00022640"/>
    </source>
</evidence>
<evidence type="ECO:0000256" key="6">
    <source>
        <dbReference type="ARBA" id="ARBA00023274"/>
    </source>
</evidence>
<dbReference type="Pfam" id="PF00237">
    <property type="entry name" value="Ribosomal_L22"/>
    <property type="match status" value="1"/>
</dbReference>
<comment type="similarity">
    <text evidence="1 8 9">Belongs to the universal ribosomal protein uL22 family.</text>
</comment>